<dbReference type="PROSITE" id="PS51205">
    <property type="entry name" value="VPS9"/>
    <property type="match status" value="1"/>
</dbReference>
<dbReference type="InterPro" id="IPR045046">
    <property type="entry name" value="Vps9-like"/>
</dbReference>
<gene>
    <name evidence="2" type="ORF">INT47_003784</name>
</gene>
<sequence>MFRFDSFKKTATVNNVDNSNDPLQDTTQSFLQRITNADTILGVNKQRPTLSKSTSSANMSSFSIPMPTNSWGMLALARLQDEQDGELDDVVHLLLNKDKALLLLPVSSPSLSSTLIDRDFILDHVIVYKNNQADTNQVISLSGIRGLFQKDQFVALGLLSSEKEISSLMTDTTIKKSLFDTFNLDPSSITADHPKYNILASHVQVPLRNEQSITVMLIQRPVSKKDVTEWMETKAQNMKSMQSPLRDACSGKVDDFIKNYKKHPPRSMQMASNKILDFLDDLQQQEEEMGVERLDRIETFICNQLYEQLFTNADGDEAMQDEALESRIAALNLLDLNLQHLGVLLPEPDNIETMNGVIKLAGSQLQQLNTIMGAKEKLDALIKTHEIIVEAIEEFAKRNQDKQTTLDKDAEVVQEMKQAMSTVEEPSEISSASADVLLPILIFTIVKSNPTNFVSNLKFIQRYRRPEQLTGQASYCLTNMMAAVSFLETTNLVGLGLSADRVFSHVTDLNATKLIEPVKQQGGLKIMSDVVDGSYRVFDGLGKFWQRNTQELENNKTVSGIVDRVRKVGDTVLIKEGLSELKEMTTNKPSSIHSDTSSLPSFMEGRLNKSKATPVDGPINKFLEMKSVDELTLGEVTVLLADYKRLAAIIKQAGLA</sequence>
<dbReference type="Proteomes" id="UP000603453">
    <property type="component" value="Unassembled WGS sequence"/>
</dbReference>
<dbReference type="GO" id="GO:0005085">
    <property type="term" value="F:guanyl-nucleotide exchange factor activity"/>
    <property type="evidence" value="ECO:0007669"/>
    <property type="project" value="InterPro"/>
</dbReference>
<reference evidence="2" key="1">
    <citation type="submission" date="2020-12" db="EMBL/GenBank/DDBJ databases">
        <title>Metabolic potential, ecology and presence of endohyphal bacteria is reflected in genomic diversity of Mucoromycotina.</title>
        <authorList>
            <person name="Muszewska A."/>
            <person name="Okrasinska A."/>
            <person name="Steczkiewicz K."/>
            <person name="Drgas O."/>
            <person name="Orlowska M."/>
            <person name="Perlinska-Lenart U."/>
            <person name="Aleksandrzak-Piekarczyk T."/>
            <person name="Szatraj K."/>
            <person name="Zielenkiewicz U."/>
            <person name="Pilsyk S."/>
            <person name="Malc E."/>
            <person name="Mieczkowski P."/>
            <person name="Kruszewska J.S."/>
            <person name="Biernat P."/>
            <person name="Pawlowska J."/>
        </authorList>
    </citation>
    <scope>NUCLEOTIDE SEQUENCE</scope>
    <source>
        <strain evidence="2">WA0000017839</strain>
    </source>
</reference>
<name>A0A8H7V3S8_9FUNG</name>
<comment type="caution">
    <text evidence="2">The sequence shown here is derived from an EMBL/GenBank/DDBJ whole genome shotgun (WGS) entry which is preliminary data.</text>
</comment>
<accession>A0A8H7V3S8</accession>
<dbReference type="SMART" id="SM00167">
    <property type="entry name" value="VPS9"/>
    <property type="match status" value="1"/>
</dbReference>
<proteinExistence type="predicted"/>
<dbReference type="InterPro" id="IPR003123">
    <property type="entry name" value="VPS9"/>
</dbReference>
<dbReference type="GO" id="GO:0030139">
    <property type="term" value="C:endocytic vesicle"/>
    <property type="evidence" value="ECO:0007669"/>
    <property type="project" value="TreeGrafter"/>
</dbReference>
<dbReference type="AlphaFoldDB" id="A0A8H7V3S8"/>
<evidence type="ECO:0000313" key="3">
    <source>
        <dbReference type="Proteomes" id="UP000603453"/>
    </source>
</evidence>
<dbReference type="EMBL" id="JAEPRD010000032">
    <property type="protein sequence ID" value="KAG2206135.1"/>
    <property type="molecule type" value="Genomic_DNA"/>
</dbReference>
<dbReference type="InterPro" id="IPR037191">
    <property type="entry name" value="VPS9_dom_sf"/>
</dbReference>
<dbReference type="PANTHER" id="PTHR23101:SF25">
    <property type="entry name" value="GTPASE-ACTIVATING PROTEIN AND VPS9 DOMAIN-CONTAINING PROTEIN 1"/>
    <property type="match status" value="1"/>
</dbReference>
<dbReference type="GO" id="GO:0031267">
    <property type="term" value="F:small GTPase binding"/>
    <property type="evidence" value="ECO:0007669"/>
    <property type="project" value="TreeGrafter"/>
</dbReference>
<protein>
    <recommendedName>
        <fullName evidence="1">VPS9 domain-containing protein</fullName>
    </recommendedName>
</protein>
<dbReference type="GO" id="GO:0016192">
    <property type="term" value="P:vesicle-mediated transport"/>
    <property type="evidence" value="ECO:0007669"/>
    <property type="project" value="InterPro"/>
</dbReference>
<feature type="domain" description="VPS9" evidence="1">
    <location>
        <begin position="318"/>
        <end position="496"/>
    </location>
</feature>
<keyword evidence="3" id="KW-1185">Reference proteome</keyword>
<dbReference type="GO" id="GO:0005829">
    <property type="term" value="C:cytosol"/>
    <property type="evidence" value="ECO:0007669"/>
    <property type="project" value="TreeGrafter"/>
</dbReference>
<evidence type="ECO:0000313" key="2">
    <source>
        <dbReference type="EMBL" id="KAG2206135.1"/>
    </source>
</evidence>
<dbReference type="OrthoDB" id="10264848at2759"/>
<dbReference type="Gene3D" id="1.20.1050.80">
    <property type="entry name" value="VPS9 domain"/>
    <property type="match status" value="1"/>
</dbReference>
<dbReference type="PANTHER" id="PTHR23101">
    <property type="entry name" value="RAB GDP/GTP EXCHANGE FACTOR"/>
    <property type="match status" value="1"/>
</dbReference>
<dbReference type="Pfam" id="PF02204">
    <property type="entry name" value="VPS9"/>
    <property type="match status" value="1"/>
</dbReference>
<evidence type="ECO:0000259" key="1">
    <source>
        <dbReference type="PROSITE" id="PS51205"/>
    </source>
</evidence>
<dbReference type="SUPFAM" id="SSF109993">
    <property type="entry name" value="VPS9 domain"/>
    <property type="match status" value="1"/>
</dbReference>
<organism evidence="2 3">
    <name type="scientific">Mucor saturninus</name>
    <dbReference type="NCBI Taxonomy" id="64648"/>
    <lineage>
        <taxon>Eukaryota</taxon>
        <taxon>Fungi</taxon>
        <taxon>Fungi incertae sedis</taxon>
        <taxon>Mucoromycota</taxon>
        <taxon>Mucoromycotina</taxon>
        <taxon>Mucoromycetes</taxon>
        <taxon>Mucorales</taxon>
        <taxon>Mucorineae</taxon>
        <taxon>Mucoraceae</taxon>
        <taxon>Mucor</taxon>
    </lineage>
</organism>